<dbReference type="FunFam" id="1.25.10.10:FF:000003">
    <property type="entry name" value="Serine/threonine-protein phosphatase 2A 56 kDa regulatory subunit"/>
    <property type="match status" value="1"/>
</dbReference>
<feature type="compositionally biased region" description="Basic and acidic residues" evidence="5">
    <location>
        <begin position="518"/>
        <end position="533"/>
    </location>
</feature>
<dbReference type="InterPro" id="IPR016024">
    <property type="entry name" value="ARM-type_fold"/>
</dbReference>
<keyword evidence="3" id="KW-0539">Nucleus</keyword>
<feature type="region of interest" description="Disordered" evidence="5">
    <location>
        <begin position="512"/>
        <end position="534"/>
    </location>
</feature>
<evidence type="ECO:0000313" key="7">
    <source>
        <dbReference type="Proteomes" id="UP000694558"/>
    </source>
</evidence>
<dbReference type="GO" id="GO:0072542">
    <property type="term" value="F:protein phosphatase activator activity"/>
    <property type="evidence" value="ECO:0007669"/>
    <property type="project" value="TreeGrafter"/>
</dbReference>
<protein>
    <recommendedName>
        <fullName evidence="4">Serine/threonine protein phosphatase 2A regulatory subunit</fullName>
    </recommendedName>
</protein>
<evidence type="ECO:0000256" key="3">
    <source>
        <dbReference type="ARBA" id="ARBA00023242"/>
    </source>
</evidence>
<dbReference type="Gene3D" id="1.25.10.10">
    <property type="entry name" value="Leucine-rich Repeat Variant"/>
    <property type="match status" value="1"/>
</dbReference>
<accession>A0A8D3D9C1</accession>
<dbReference type="InterPro" id="IPR002554">
    <property type="entry name" value="PP2A_B56"/>
</dbReference>
<reference evidence="6" key="2">
    <citation type="submission" date="2025-08" db="UniProtKB">
        <authorList>
            <consortium name="Ensembl"/>
        </authorList>
    </citation>
    <scope>IDENTIFICATION</scope>
</reference>
<dbReference type="PANTHER" id="PTHR10257">
    <property type="entry name" value="SERINE/THREONINE PROTEIN PHOSPHATASE 2A PP2A REGULATORY SUBUNIT B"/>
    <property type="match status" value="1"/>
</dbReference>
<dbReference type="Ensembl" id="ENSSMAT00000070002.1">
    <property type="protein sequence ID" value="ENSSMAP00000056130.1"/>
    <property type="gene ID" value="ENSSMAG00000020053.2"/>
</dbReference>
<dbReference type="GO" id="GO:0005634">
    <property type="term" value="C:nucleus"/>
    <property type="evidence" value="ECO:0007669"/>
    <property type="project" value="UniProtKB-SubCell"/>
</dbReference>
<evidence type="ECO:0000256" key="5">
    <source>
        <dbReference type="SAM" id="MobiDB-lite"/>
    </source>
</evidence>
<dbReference type="AlphaFoldDB" id="A0A8D3D9C1"/>
<evidence type="ECO:0000256" key="4">
    <source>
        <dbReference type="PIRNR" id="PIRNR028043"/>
    </source>
</evidence>
<comment type="subcellular location">
    <subcellularLocation>
        <location evidence="1">Nucleus</location>
    </subcellularLocation>
</comment>
<reference evidence="6" key="1">
    <citation type="submission" date="2023-05" db="EMBL/GenBank/DDBJ databases">
        <title>High-quality long-read genome of Scophthalmus maximus.</title>
        <authorList>
            <person name="Lien S."/>
            <person name="Martinez P."/>
        </authorList>
    </citation>
    <scope>NUCLEOTIDE SEQUENCE [LARGE SCALE GENOMIC DNA]</scope>
</reference>
<sequence length="559" mass="64662">MSSSSPLLSCPLPLLSTHLLSSHILFLSSPLLSCPLPLPLLSCPLPPPRSSPPPPLISSSRLISSPLIVKQPGSHSAAKKEKRFSTSSFPLTTNRELQKLPALADVAPAEQEKLFIQKLRQCCVLFDFLSDPLSDLKWKEVKRAALSEMVEYITHNRNVITEPIYPEVVHMFAVNMFRTLPPSSNPTGAEFDPEEDEPTLEAAWPHLQLVYEFFLRFLESPDFQPNTAKKYIDQKFVMQLLDLFDSEDPRERDFLKTTLHRIYGKFLGLRAYIRKQINNIFYRFIYETEHHNGIAELLEILGSIINGFALPLKEEHKIFLLKVLLPLHKVKSLSVYHPQLAYCVVQFLEKDSTLTEPVVMALLKYWPKTHSPKEVMFLNELEEILDVIEPSEFVKVQEPLFRQLAKCVSSPHFQVAERALYYWNNEYIMSLISDNAAKILPIMFPALYRNSKTHWNKTIHGLIYNALKLFMEMNQKLFDDCTQQFRAEKNKEKAKSKEREEAWIKIENLAKSSPQLQHEQRKERPMVRRKSELPQDLYTTKALETHRRAEDMLTAHDGL</sequence>
<dbReference type="PIRSF" id="PIRSF028043">
    <property type="entry name" value="PP2A_B56"/>
    <property type="match status" value="1"/>
</dbReference>
<evidence type="ECO:0000256" key="2">
    <source>
        <dbReference type="ARBA" id="ARBA00009745"/>
    </source>
</evidence>
<dbReference type="PANTHER" id="PTHR10257:SF104">
    <property type="entry name" value="SERINE_THREONINE PROTEIN PHOSPHATASE 2A REGULATORY SUBUNIT"/>
    <property type="match status" value="1"/>
</dbReference>
<dbReference type="GeneTree" id="ENSGT01030000234620"/>
<dbReference type="InterPro" id="IPR011989">
    <property type="entry name" value="ARM-like"/>
</dbReference>
<name>A0A8D3D9C1_SCOMX</name>
<dbReference type="Pfam" id="PF01603">
    <property type="entry name" value="B56"/>
    <property type="match status" value="1"/>
</dbReference>
<dbReference type="GO" id="GO:0005829">
    <property type="term" value="C:cytosol"/>
    <property type="evidence" value="ECO:0007669"/>
    <property type="project" value="TreeGrafter"/>
</dbReference>
<dbReference type="GO" id="GO:0000159">
    <property type="term" value="C:protein phosphatase type 2A complex"/>
    <property type="evidence" value="ECO:0007669"/>
    <property type="project" value="UniProtKB-UniRule"/>
</dbReference>
<evidence type="ECO:0000313" key="6">
    <source>
        <dbReference type="Ensembl" id="ENSSMAP00000056130.1"/>
    </source>
</evidence>
<dbReference type="SUPFAM" id="SSF48371">
    <property type="entry name" value="ARM repeat"/>
    <property type="match status" value="1"/>
</dbReference>
<organism evidence="6 7">
    <name type="scientific">Scophthalmus maximus</name>
    <name type="common">Turbot</name>
    <name type="synonym">Psetta maxima</name>
    <dbReference type="NCBI Taxonomy" id="52904"/>
    <lineage>
        <taxon>Eukaryota</taxon>
        <taxon>Metazoa</taxon>
        <taxon>Chordata</taxon>
        <taxon>Craniata</taxon>
        <taxon>Vertebrata</taxon>
        <taxon>Euteleostomi</taxon>
        <taxon>Actinopterygii</taxon>
        <taxon>Neopterygii</taxon>
        <taxon>Teleostei</taxon>
        <taxon>Neoteleostei</taxon>
        <taxon>Acanthomorphata</taxon>
        <taxon>Carangaria</taxon>
        <taxon>Pleuronectiformes</taxon>
        <taxon>Pleuronectoidei</taxon>
        <taxon>Scophthalmidae</taxon>
        <taxon>Scophthalmus</taxon>
    </lineage>
</organism>
<comment type="similarity">
    <text evidence="2">Belongs to the phosphatase 2A regulatory subunit B56 family.</text>
</comment>
<dbReference type="Proteomes" id="UP000694558">
    <property type="component" value="Chromosome 17"/>
</dbReference>
<proteinExistence type="inferred from homology"/>
<gene>
    <name evidence="6" type="primary">ppp2r5ca</name>
</gene>
<evidence type="ECO:0000256" key="1">
    <source>
        <dbReference type="ARBA" id="ARBA00004123"/>
    </source>
</evidence>
<dbReference type="GO" id="GO:0007165">
    <property type="term" value="P:signal transduction"/>
    <property type="evidence" value="ECO:0007669"/>
    <property type="project" value="InterPro"/>
</dbReference>